<protein>
    <submittedName>
        <fullName evidence="2">Uncharacterized protein</fullName>
    </submittedName>
</protein>
<comment type="caution">
    <text evidence="2">The sequence shown here is derived from an EMBL/GenBank/DDBJ whole genome shotgun (WGS) entry which is preliminary data.</text>
</comment>
<sequence length="229" mass="24549">MPIRPVRAATALALALCAASPLSAQAGDPAALAALIVDVADNETLHREMTVTLEGCALRIETFTPSPVWIDAPDGQRYEVLAGRDEMRFDLSLLAPVVESMIVTQDDSVPAFSIAEFPVDAAHLPELQAAANTILDTMEEEFARGLPQEGLNSALRALFQRVQAGAYGPLAARVNFLREDVFPRMDGSGEADVGLSIYIDETLYLNVLPRRAEALAQAIAAYRAAVCPD</sequence>
<gene>
    <name evidence="2" type="ORF">GCM10023209_16380</name>
</gene>
<feature type="chain" id="PRO_5047358728" evidence="1">
    <location>
        <begin position="27"/>
        <end position="229"/>
    </location>
</feature>
<dbReference type="Proteomes" id="UP001499910">
    <property type="component" value="Unassembled WGS sequence"/>
</dbReference>
<dbReference type="RefSeq" id="WP_259550204.1">
    <property type="nucleotide sequence ID" value="NZ_BAABHW010000002.1"/>
</dbReference>
<organism evidence="2 3">
    <name type="scientific">[Roseibacterium] beibuensis</name>
    <dbReference type="NCBI Taxonomy" id="1193142"/>
    <lineage>
        <taxon>Bacteria</taxon>
        <taxon>Pseudomonadati</taxon>
        <taxon>Pseudomonadota</taxon>
        <taxon>Alphaproteobacteria</taxon>
        <taxon>Rhodobacterales</taxon>
        <taxon>Roseobacteraceae</taxon>
        <taxon>Roseicyclus</taxon>
    </lineage>
</organism>
<evidence type="ECO:0000256" key="1">
    <source>
        <dbReference type="SAM" id="SignalP"/>
    </source>
</evidence>
<evidence type="ECO:0000313" key="3">
    <source>
        <dbReference type="Proteomes" id="UP001499910"/>
    </source>
</evidence>
<feature type="signal peptide" evidence="1">
    <location>
        <begin position="1"/>
        <end position="26"/>
    </location>
</feature>
<proteinExistence type="predicted"/>
<accession>A0ABP9L968</accession>
<keyword evidence="1" id="KW-0732">Signal</keyword>
<keyword evidence="3" id="KW-1185">Reference proteome</keyword>
<dbReference type="EMBL" id="BAABHW010000002">
    <property type="protein sequence ID" value="GAA5072007.1"/>
    <property type="molecule type" value="Genomic_DNA"/>
</dbReference>
<reference evidence="3" key="1">
    <citation type="journal article" date="2019" name="Int. J. Syst. Evol. Microbiol.">
        <title>The Global Catalogue of Microorganisms (GCM) 10K type strain sequencing project: providing services to taxonomists for standard genome sequencing and annotation.</title>
        <authorList>
            <consortium name="The Broad Institute Genomics Platform"/>
            <consortium name="The Broad Institute Genome Sequencing Center for Infectious Disease"/>
            <person name="Wu L."/>
            <person name="Ma J."/>
        </authorList>
    </citation>
    <scope>NUCLEOTIDE SEQUENCE [LARGE SCALE GENOMIC DNA]</scope>
    <source>
        <strain evidence="3">JCM 18015</strain>
    </source>
</reference>
<name>A0ABP9L968_9RHOB</name>
<evidence type="ECO:0000313" key="2">
    <source>
        <dbReference type="EMBL" id="GAA5072007.1"/>
    </source>
</evidence>